<evidence type="ECO:0000256" key="4">
    <source>
        <dbReference type="RuleBase" id="RU003792"/>
    </source>
</evidence>
<evidence type="ECO:0000256" key="3">
    <source>
        <dbReference type="ARBA" id="ARBA00023235"/>
    </source>
</evidence>
<keyword evidence="2 4" id="KW-0819">tRNA processing</keyword>
<evidence type="ECO:0000256" key="1">
    <source>
        <dbReference type="ARBA" id="ARBA00009375"/>
    </source>
</evidence>
<dbReference type="Proteomes" id="UP000095751">
    <property type="component" value="Unassembled WGS sequence"/>
</dbReference>
<evidence type="ECO:0000313" key="6">
    <source>
        <dbReference type="EMBL" id="OEU22866.1"/>
    </source>
</evidence>
<reference evidence="6 7" key="1">
    <citation type="submission" date="2016-09" db="EMBL/GenBank/DDBJ databases">
        <title>Extensive genetic diversity and differential bi-allelic expression allows diatom success in the polar Southern Ocean.</title>
        <authorList>
            <consortium name="DOE Joint Genome Institute"/>
            <person name="Mock T."/>
            <person name="Otillar R.P."/>
            <person name="Strauss J."/>
            <person name="Dupont C."/>
            <person name="Frickenhaus S."/>
            <person name="Maumus F."/>
            <person name="Mcmullan M."/>
            <person name="Sanges R."/>
            <person name="Schmutz J."/>
            <person name="Toseland A."/>
            <person name="Valas R."/>
            <person name="Veluchamy A."/>
            <person name="Ward B.J."/>
            <person name="Allen A."/>
            <person name="Barry K."/>
            <person name="Falciatore A."/>
            <person name="Ferrante M."/>
            <person name="Fortunato A.E."/>
            <person name="Gloeckner G."/>
            <person name="Gruber A."/>
            <person name="Hipkin R."/>
            <person name="Janech M."/>
            <person name="Kroth P."/>
            <person name="Leese F."/>
            <person name="Lindquist E."/>
            <person name="Lyon B.R."/>
            <person name="Martin J."/>
            <person name="Mayer C."/>
            <person name="Parker M."/>
            <person name="Quesneville H."/>
            <person name="Raymond J."/>
            <person name="Uhlig C."/>
            <person name="Valentin K.U."/>
            <person name="Worden A.Z."/>
            <person name="Armbrust E.V."/>
            <person name="Bowler C."/>
            <person name="Green B."/>
            <person name="Moulton V."/>
            <person name="Van Oosterhout C."/>
            <person name="Grigoriev I."/>
        </authorList>
    </citation>
    <scope>NUCLEOTIDE SEQUENCE [LARGE SCALE GENOMIC DNA]</scope>
    <source>
        <strain evidence="6 7">CCMP1102</strain>
    </source>
</reference>
<protein>
    <recommendedName>
        <fullName evidence="4">tRNA pseudouridine synthase</fullName>
        <ecNumber evidence="4">5.4.99.12</ecNumber>
    </recommendedName>
</protein>
<sequence length="244" mass="27714">MNEMRILNAIKSPEYLENPYAATSLGKGQPHQVDWNARFSATQRTYVYRLLCYSFNDDVQWENGIPFEWDRSWCIRRGMEMDNNNNNNNNNNNKGHQGQGKNSEILDIKAMRSAALHLQGTHDFSTFRGRKCQRHSPIVTMRSVQIHSQPYGSLLGWNNFDTTTSSSATTDDGPRLVTISFVGNSFLYRQVRNMVGTLVQVGLGKVRPENIPDLLEAKDRTIAPDTAPSQGLFLVDVQHGNFQF</sequence>
<dbReference type="SUPFAM" id="SSF55120">
    <property type="entry name" value="Pseudouridine synthase"/>
    <property type="match status" value="1"/>
</dbReference>
<dbReference type="AlphaFoldDB" id="A0A1E7FXK5"/>
<gene>
    <name evidence="6" type="ORF">FRACYDRAFT_267406</name>
</gene>
<dbReference type="InterPro" id="IPR020103">
    <property type="entry name" value="PsdUridine_synth_cat_dom_sf"/>
</dbReference>
<dbReference type="GO" id="GO:0031119">
    <property type="term" value="P:tRNA pseudouridine synthesis"/>
    <property type="evidence" value="ECO:0007669"/>
    <property type="project" value="TreeGrafter"/>
</dbReference>
<name>A0A1E7FXK5_9STRA</name>
<dbReference type="InterPro" id="IPR020097">
    <property type="entry name" value="PsdUridine_synth_TruA_a/b_dom"/>
</dbReference>
<dbReference type="EC" id="5.4.99.12" evidence="4"/>
<keyword evidence="3 4" id="KW-0413">Isomerase</keyword>
<dbReference type="InterPro" id="IPR001406">
    <property type="entry name" value="PsdUridine_synth_TruA"/>
</dbReference>
<evidence type="ECO:0000259" key="5">
    <source>
        <dbReference type="Pfam" id="PF01416"/>
    </source>
</evidence>
<dbReference type="KEGG" id="fcy:FRACYDRAFT_267406"/>
<feature type="domain" description="Pseudouridine synthase I TruA alpha/beta" evidence="5">
    <location>
        <begin position="114"/>
        <end position="238"/>
    </location>
</feature>
<dbReference type="GO" id="GO:0160147">
    <property type="term" value="F:tRNA pseudouridine(38-40) synthase activity"/>
    <property type="evidence" value="ECO:0007669"/>
    <property type="project" value="UniProtKB-EC"/>
</dbReference>
<comment type="similarity">
    <text evidence="1 4">Belongs to the tRNA pseudouridine synthase TruA family.</text>
</comment>
<evidence type="ECO:0000313" key="7">
    <source>
        <dbReference type="Proteomes" id="UP000095751"/>
    </source>
</evidence>
<dbReference type="InParanoid" id="A0A1E7FXK5"/>
<evidence type="ECO:0000256" key="2">
    <source>
        <dbReference type="ARBA" id="ARBA00022694"/>
    </source>
</evidence>
<dbReference type="InterPro" id="IPR020095">
    <property type="entry name" value="PsdUridine_synth_TruA_C"/>
</dbReference>
<comment type="catalytic activity">
    <reaction evidence="4">
        <text>uridine(38/39/40) in tRNA = pseudouridine(38/39/40) in tRNA</text>
        <dbReference type="Rhea" id="RHEA:22376"/>
        <dbReference type="Rhea" id="RHEA-COMP:10085"/>
        <dbReference type="Rhea" id="RHEA-COMP:10087"/>
        <dbReference type="ChEBI" id="CHEBI:65314"/>
        <dbReference type="ChEBI" id="CHEBI:65315"/>
        <dbReference type="EC" id="5.4.99.12"/>
    </reaction>
</comment>
<proteinExistence type="inferred from homology"/>
<keyword evidence="7" id="KW-1185">Reference proteome</keyword>
<accession>A0A1E7FXK5</accession>
<dbReference type="Gene3D" id="3.30.70.660">
    <property type="entry name" value="Pseudouridine synthase I, catalytic domain, C-terminal subdomain"/>
    <property type="match status" value="1"/>
</dbReference>
<dbReference type="Pfam" id="PF01416">
    <property type="entry name" value="PseudoU_synth_1"/>
    <property type="match status" value="1"/>
</dbReference>
<dbReference type="OrthoDB" id="271910at2759"/>
<dbReference type="PANTHER" id="PTHR11142">
    <property type="entry name" value="PSEUDOURIDYLATE SYNTHASE"/>
    <property type="match status" value="1"/>
</dbReference>
<dbReference type="EMBL" id="KV784353">
    <property type="protein sequence ID" value="OEU22866.1"/>
    <property type="molecule type" value="Genomic_DNA"/>
</dbReference>
<dbReference type="PANTHER" id="PTHR11142:SF0">
    <property type="entry name" value="TRNA PSEUDOURIDINE SYNTHASE-LIKE 1"/>
    <property type="match status" value="1"/>
</dbReference>
<dbReference type="GO" id="GO:0003723">
    <property type="term" value="F:RNA binding"/>
    <property type="evidence" value="ECO:0007669"/>
    <property type="project" value="InterPro"/>
</dbReference>
<organism evidence="6 7">
    <name type="scientific">Fragilariopsis cylindrus CCMP1102</name>
    <dbReference type="NCBI Taxonomy" id="635003"/>
    <lineage>
        <taxon>Eukaryota</taxon>
        <taxon>Sar</taxon>
        <taxon>Stramenopiles</taxon>
        <taxon>Ochrophyta</taxon>
        <taxon>Bacillariophyta</taxon>
        <taxon>Bacillariophyceae</taxon>
        <taxon>Bacillariophycidae</taxon>
        <taxon>Bacillariales</taxon>
        <taxon>Bacillariaceae</taxon>
        <taxon>Fragilariopsis</taxon>
    </lineage>
</organism>